<proteinExistence type="predicted"/>
<evidence type="ECO:0000313" key="3">
    <source>
        <dbReference type="Proteomes" id="UP001262582"/>
    </source>
</evidence>
<keyword evidence="2" id="KW-0808">Transferase</keyword>
<organism evidence="2 3">
    <name type="scientific">Autumnicola musiva</name>
    <dbReference type="NCBI Taxonomy" id="3075589"/>
    <lineage>
        <taxon>Bacteria</taxon>
        <taxon>Pseudomonadati</taxon>
        <taxon>Bacteroidota</taxon>
        <taxon>Flavobacteriia</taxon>
        <taxon>Flavobacteriales</taxon>
        <taxon>Flavobacteriaceae</taxon>
        <taxon>Autumnicola</taxon>
    </lineage>
</organism>
<feature type="domain" description="Glycosyltransferase 2-like" evidence="1">
    <location>
        <begin position="10"/>
        <end position="132"/>
    </location>
</feature>
<accession>A0ABU3D846</accession>
<name>A0ABU3D846_9FLAO</name>
<keyword evidence="3" id="KW-1185">Reference proteome</keyword>
<keyword evidence="2" id="KW-0328">Glycosyltransferase</keyword>
<dbReference type="CDD" id="cd00761">
    <property type="entry name" value="Glyco_tranf_GTA_type"/>
    <property type="match status" value="1"/>
</dbReference>
<protein>
    <submittedName>
        <fullName evidence="2">Glycosyltransferase family 2 protein</fullName>
        <ecNumber evidence="2">2.4.-.-</ecNumber>
    </submittedName>
</protein>
<dbReference type="PANTHER" id="PTHR22916:SF3">
    <property type="entry name" value="UDP-GLCNAC:BETAGAL BETA-1,3-N-ACETYLGLUCOSAMINYLTRANSFERASE-LIKE PROTEIN 1"/>
    <property type="match status" value="1"/>
</dbReference>
<gene>
    <name evidence="2" type="ORF">RM539_13920</name>
</gene>
<dbReference type="EC" id="2.4.-.-" evidence="2"/>
<sequence length="256" mass="29973">MKIQPKQLISIITPVHNSAKFIEETVRSVQSQSYALWEMIIIDDCSNDESVQIIKKLAREDKRIHLMQNSSNSGPAITRNRGIEAAKGDFITFLDGDDIWLPNFLEVSLKLCQQEGYEFVFASYKRKDEELNPLISDFIVPEKVSYKDVLRSCPISCLTAFIDIRRIGKFYMPVMNKRQDWGLWLAVLKHVDYAYGIKEPLAVYRMRKDSVSRSKLKLIPYVWKVYREVEGINIFRSSYLLIHWALNGFKKYYINR</sequence>
<dbReference type="RefSeq" id="WP_311504023.1">
    <property type="nucleotide sequence ID" value="NZ_JAVRHK010000011.1"/>
</dbReference>
<reference evidence="2 3" key="1">
    <citation type="submission" date="2023-09" db="EMBL/GenBank/DDBJ databases">
        <authorList>
            <person name="Rey-Velasco X."/>
        </authorList>
    </citation>
    <scope>NUCLEOTIDE SEQUENCE [LARGE SCALE GENOMIC DNA]</scope>
    <source>
        <strain evidence="2 3">F117</strain>
    </source>
</reference>
<dbReference type="GO" id="GO:0016757">
    <property type="term" value="F:glycosyltransferase activity"/>
    <property type="evidence" value="ECO:0007669"/>
    <property type="project" value="UniProtKB-KW"/>
</dbReference>
<dbReference type="Proteomes" id="UP001262582">
    <property type="component" value="Unassembled WGS sequence"/>
</dbReference>
<evidence type="ECO:0000313" key="2">
    <source>
        <dbReference type="EMBL" id="MDT0677679.1"/>
    </source>
</evidence>
<dbReference type="InterPro" id="IPR029044">
    <property type="entry name" value="Nucleotide-diphossugar_trans"/>
</dbReference>
<dbReference type="PANTHER" id="PTHR22916">
    <property type="entry name" value="GLYCOSYLTRANSFERASE"/>
    <property type="match status" value="1"/>
</dbReference>
<dbReference type="InterPro" id="IPR001173">
    <property type="entry name" value="Glyco_trans_2-like"/>
</dbReference>
<evidence type="ECO:0000259" key="1">
    <source>
        <dbReference type="Pfam" id="PF00535"/>
    </source>
</evidence>
<comment type="caution">
    <text evidence="2">The sequence shown here is derived from an EMBL/GenBank/DDBJ whole genome shotgun (WGS) entry which is preliminary data.</text>
</comment>
<dbReference type="EMBL" id="JAVRHK010000011">
    <property type="protein sequence ID" value="MDT0677679.1"/>
    <property type="molecule type" value="Genomic_DNA"/>
</dbReference>
<dbReference type="SUPFAM" id="SSF53448">
    <property type="entry name" value="Nucleotide-diphospho-sugar transferases"/>
    <property type="match status" value="1"/>
</dbReference>
<dbReference type="Gene3D" id="3.90.550.10">
    <property type="entry name" value="Spore Coat Polysaccharide Biosynthesis Protein SpsA, Chain A"/>
    <property type="match status" value="1"/>
</dbReference>
<dbReference type="Pfam" id="PF00535">
    <property type="entry name" value="Glycos_transf_2"/>
    <property type="match status" value="1"/>
</dbReference>